<accession>A0A7M7NKB1</accession>
<dbReference type="InterPro" id="IPR019510">
    <property type="entry name" value="AKAP7-like_phosphoesterase"/>
</dbReference>
<dbReference type="PANTHER" id="PTHR13360:SF1">
    <property type="entry name" value="ACTIVATING SIGNAL COINTEGRATOR 1 COMPLEX SUBUNIT 1"/>
    <property type="match status" value="1"/>
</dbReference>
<dbReference type="InterPro" id="IPR009210">
    <property type="entry name" value="ASCC1"/>
</dbReference>
<reference evidence="3" key="2">
    <citation type="submission" date="2021-01" db="UniProtKB">
        <authorList>
            <consortium name="EnsemblMetazoa"/>
        </authorList>
    </citation>
    <scope>IDENTIFICATION</scope>
</reference>
<dbReference type="Pfam" id="PF00013">
    <property type="entry name" value="KH_1"/>
    <property type="match status" value="1"/>
</dbReference>
<dbReference type="AlphaFoldDB" id="A0A7M7NKB1"/>
<dbReference type="OMA" id="CLAHFQT"/>
<dbReference type="PIRSF" id="PIRSF027019">
    <property type="entry name" value="Euk_LigT"/>
    <property type="match status" value="1"/>
</dbReference>
<evidence type="ECO:0000313" key="3">
    <source>
        <dbReference type="EnsemblMetazoa" id="XP_030837722"/>
    </source>
</evidence>
<dbReference type="Gene3D" id="3.30.1370.10">
    <property type="entry name" value="K Homology domain, type 1"/>
    <property type="match status" value="1"/>
</dbReference>
<dbReference type="SMART" id="SM00322">
    <property type="entry name" value="KH"/>
    <property type="match status" value="1"/>
</dbReference>
<dbReference type="CDD" id="cd22419">
    <property type="entry name" value="KH-I_ASCC1"/>
    <property type="match status" value="1"/>
</dbReference>
<dbReference type="Proteomes" id="UP000007110">
    <property type="component" value="Unassembled WGS sequence"/>
</dbReference>
<dbReference type="GO" id="GO:0006355">
    <property type="term" value="P:regulation of DNA-templated transcription"/>
    <property type="evidence" value="ECO:0000318"/>
    <property type="project" value="GO_Central"/>
</dbReference>
<organism evidence="3 4">
    <name type="scientific">Strongylocentrotus purpuratus</name>
    <name type="common">Purple sea urchin</name>
    <dbReference type="NCBI Taxonomy" id="7668"/>
    <lineage>
        <taxon>Eukaryota</taxon>
        <taxon>Metazoa</taxon>
        <taxon>Echinodermata</taxon>
        <taxon>Eleutherozoa</taxon>
        <taxon>Echinozoa</taxon>
        <taxon>Echinoidea</taxon>
        <taxon>Euechinoidea</taxon>
        <taxon>Echinacea</taxon>
        <taxon>Camarodonta</taxon>
        <taxon>Echinidea</taxon>
        <taxon>Strongylocentrotidae</taxon>
        <taxon>Strongylocentrotus</taxon>
    </lineage>
</organism>
<dbReference type="InterPro" id="IPR004087">
    <property type="entry name" value="KH_dom"/>
</dbReference>
<sequence>MDVLRPPIVTIGGRCYRRNPAQMTSPHLPGNAYEEQGGYTEQDDEMYDEEMYEAETAENVSCDPLEMEKTRDGYRLVIDVPSKFFGLIIGSRGETKKRLEHETRTQIHIPRGNEHIDEITISGKTRQGVSSAKTRIDVMAASARQKTPFTHFVAVPLNSQDIMDRFQAFREDVLKECKHCSGVDERIFQIPQKLHLTIVTLVLLTKKEVKAALEILNDCLENIINPILQGNPLLIDLAGLEYMNDDPGKVDILYGKVRMQDGTDGLQEIANRIQERFVASELCQDSRNDLEVKLHATLMNSIFRAPEVKNQRSEGRGRGQQQRSREAFDASEILELFGDFSFGELRVNSLHLVGRGRCAEDGSYWAAGKVPLP</sequence>
<dbReference type="InParanoid" id="A0A7M7NKB1"/>
<dbReference type="Pfam" id="PF10469">
    <property type="entry name" value="AKAP7_NLS"/>
    <property type="match status" value="1"/>
</dbReference>
<dbReference type="PANTHER" id="PTHR13360">
    <property type="entry name" value="ACTIVATING SIGNAL COINTEGRATOR 1 COMPLEX SUBUNIT 1"/>
    <property type="match status" value="1"/>
</dbReference>
<dbReference type="GO" id="GO:0003723">
    <property type="term" value="F:RNA binding"/>
    <property type="evidence" value="ECO:0007669"/>
    <property type="project" value="UniProtKB-UniRule"/>
</dbReference>
<dbReference type="GeneID" id="582616"/>
<dbReference type="InterPro" id="IPR047538">
    <property type="entry name" value="KH-I_ASCC1"/>
</dbReference>
<dbReference type="CTD" id="51008"/>
<name>A0A7M7NKB1_STRPU</name>
<feature type="domain" description="K Homology" evidence="2">
    <location>
        <begin position="72"/>
        <end position="141"/>
    </location>
</feature>
<evidence type="ECO:0000313" key="4">
    <source>
        <dbReference type="Proteomes" id="UP000007110"/>
    </source>
</evidence>
<dbReference type="RefSeq" id="XP_030837722.1">
    <property type="nucleotide sequence ID" value="XM_030981862.1"/>
</dbReference>
<dbReference type="SUPFAM" id="SSF54791">
    <property type="entry name" value="Eukaryotic type KH-domain (KH-domain type I)"/>
    <property type="match status" value="1"/>
</dbReference>
<protein>
    <recommendedName>
        <fullName evidence="2">K Homology domain-containing protein</fullName>
    </recommendedName>
</protein>
<dbReference type="KEGG" id="spu:582616"/>
<dbReference type="InterPro" id="IPR004088">
    <property type="entry name" value="KH_dom_type_1"/>
</dbReference>
<reference evidence="4" key="1">
    <citation type="submission" date="2015-02" db="EMBL/GenBank/DDBJ databases">
        <title>Genome sequencing for Strongylocentrotus purpuratus.</title>
        <authorList>
            <person name="Murali S."/>
            <person name="Liu Y."/>
            <person name="Vee V."/>
            <person name="English A."/>
            <person name="Wang M."/>
            <person name="Skinner E."/>
            <person name="Han Y."/>
            <person name="Muzny D.M."/>
            <person name="Worley K.C."/>
            <person name="Gibbs R.A."/>
        </authorList>
    </citation>
    <scope>NUCLEOTIDE SEQUENCE</scope>
</reference>
<dbReference type="Gene3D" id="3.90.1140.10">
    <property type="entry name" value="Cyclic phosphodiesterase"/>
    <property type="match status" value="1"/>
</dbReference>
<dbReference type="GO" id="GO:0005634">
    <property type="term" value="C:nucleus"/>
    <property type="evidence" value="ECO:0000318"/>
    <property type="project" value="GO_Central"/>
</dbReference>
<dbReference type="PROSITE" id="PS50084">
    <property type="entry name" value="KH_TYPE_1"/>
    <property type="match status" value="1"/>
</dbReference>
<dbReference type="InterPro" id="IPR036612">
    <property type="entry name" value="KH_dom_type_1_sf"/>
</dbReference>
<keyword evidence="4" id="KW-1185">Reference proteome</keyword>
<proteinExistence type="predicted"/>
<dbReference type="OrthoDB" id="277832at2759"/>
<keyword evidence="1" id="KW-0694">RNA-binding</keyword>
<dbReference type="EnsemblMetazoa" id="XM_030981862">
    <property type="protein sequence ID" value="XP_030837722"/>
    <property type="gene ID" value="LOC582616"/>
</dbReference>
<evidence type="ECO:0000259" key="2">
    <source>
        <dbReference type="SMART" id="SM00322"/>
    </source>
</evidence>
<evidence type="ECO:0000256" key="1">
    <source>
        <dbReference type="PROSITE-ProRule" id="PRU00117"/>
    </source>
</evidence>
<dbReference type="GO" id="GO:0006307">
    <property type="term" value="P:DNA alkylation repair"/>
    <property type="evidence" value="ECO:0007669"/>
    <property type="project" value="InterPro"/>
</dbReference>